<dbReference type="InterPro" id="IPR012006">
    <property type="entry name" value="CCA_bact"/>
</dbReference>
<dbReference type="KEGG" id="sde:Sde_0727"/>
<feature type="binding site" evidence="10">
    <location>
        <position position="41"/>
    </location>
    <ligand>
        <name>Mg(2+)</name>
        <dbReference type="ChEBI" id="CHEBI:18420"/>
    </ligand>
</feature>
<feature type="binding site" evidence="10">
    <location>
        <position position="29"/>
    </location>
    <ligand>
        <name>CTP</name>
        <dbReference type="ChEBI" id="CHEBI:37563"/>
    </ligand>
</feature>
<keyword evidence="8 10" id="KW-0460">Magnesium</keyword>
<keyword evidence="4 10" id="KW-0479">Metal-binding</keyword>
<dbReference type="GO" id="GO:0016791">
    <property type="term" value="F:phosphatase activity"/>
    <property type="evidence" value="ECO:0007669"/>
    <property type="project" value="UniProtKB-UniRule"/>
</dbReference>
<feature type="binding site" evidence="10">
    <location>
        <position position="158"/>
    </location>
    <ligand>
        <name>ATP</name>
        <dbReference type="ChEBI" id="CHEBI:30616"/>
    </ligand>
</feature>
<dbReference type="InterPro" id="IPR050124">
    <property type="entry name" value="tRNA_CCA-adding_enzyme"/>
</dbReference>
<name>Q21MU0_SACD2</name>
<dbReference type="Proteomes" id="UP000001947">
    <property type="component" value="Chromosome"/>
</dbReference>
<feature type="binding site" evidence="10">
    <location>
        <position position="29"/>
    </location>
    <ligand>
        <name>ATP</name>
        <dbReference type="ChEBI" id="CHEBI:30616"/>
    </ligand>
</feature>
<dbReference type="PIRSF" id="PIRSF000813">
    <property type="entry name" value="CCA_bact"/>
    <property type="match status" value="1"/>
</dbReference>
<dbReference type="SUPFAM" id="SSF81301">
    <property type="entry name" value="Nucleotidyltransferase"/>
    <property type="match status" value="1"/>
</dbReference>
<comment type="domain">
    <text evidence="10">Comprises two domains: an N-terminal domain containing the nucleotidyltransferase activity and a C-terminal HD domain associated with both phosphodiesterase and phosphatase activities.</text>
</comment>
<feature type="binding site" evidence="10">
    <location>
        <position position="109"/>
    </location>
    <ligand>
        <name>CTP</name>
        <dbReference type="ChEBI" id="CHEBI:37563"/>
    </ligand>
</feature>
<comment type="similarity">
    <text evidence="10">Belongs to the tRNA nucleotidyltransferase/poly(A) polymerase family. Bacterial CCA-adding enzyme type 1 subfamily.</text>
</comment>
<dbReference type="EMBL" id="CP000282">
    <property type="protein sequence ID" value="ABD79989.1"/>
    <property type="molecule type" value="Genomic_DNA"/>
</dbReference>
<keyword evidence="10" id="KW-0533">Nickel</keyword>
<dbReference type="CDD" id="cd05398">
    <property type="entry name" value="NT_ClassII-CCAase"/>
    <property type="match status" value="1"/>
</dbReference>
<dbReference type="GO" id="GO:0160016">
    <property type="term" value="F:CCACCA tRNA nucleotidyltransferase activity"/>
    <property type="evidence" value="ECO:0007669"/>
    <property type="project" value="RHEA"/>
</dbReference>
<keyword evidence="7 10" id="KW-0067">ATP-binding</keyword>
<comment type="cofactor">
    <cofactor evidence="10">
        <name>Mg(2+)</name>
        <dbReference type="ChEBI" id="CHEBI:18420"/>
    </cofactor>
    <text evidence="10">Magnesium is required for nucleotidyltransferase activity.</text>
</comment>
<feature type="binding site" evidence="10">
    <location>
        <position position="155"/>
    </location>
    <ligand>
        <name>ATP</name>
        <dbReference type="ChEBI" id="CHEBI:30616"/>
    </ligand>
</feature>
<feature type="binding site" evidence="10">
    <location>
        <position position="26"/>
    </location>
    <ligand>
        <name>ATP</name>
        <dbReference type="ChEBI" id="CHEBI:30616"/>
    </ligand>
</feature>
<comment type="function">
    <text evidence="10">Catalyzes the addition and repair of the essential 3'-terminal CCA sequence in tRNAs without using a nucleic acid template. Adds these three nucleotides in the order of C, C, and A to the tRNA nucleotide-73, using CTP and ATP as substrates and producing inorganic pyrophosphate. tRNA 3'-terminal CCA addition is required both for tRNA processing and repair. Also involved in tRNA surveillance by mediating tandem CCA addition to generate a CCACCA at the 3' terminus of unstable tRNAs. While stable tRNAs receive only 3'-terminal CCA, unstable tRNAs are marked with CCACCA and rapidly degraded.</text>
</comment>
<feature type="domain" description="HD" evidence="11">
    <location>
        <begin position="246"/>
        <end position="347"/>
    </location>
</feature>
<proteinExistence type="inferred from homology"/>
<dbReference type="GO" id="GO:0004112">
    <property type="term" value="F:cyclic-nucleotide phosphodiesterase activity"/>
    <property type="evidence" value="ECO:0007669"/>
    <property type="project" value="UniProtKB-UniRule"/>
</dbReference>
<dbReference type="InterPro" id="IPR043519">
    <property type="entry name" value="NT_sf"/>
</dbReference>
<dbReference type="EC" id="3.1.3.-" evidence="10"/>
<dbReference type="NCBIfam" id="NF008137">
    <property type="entry name" value="PRK10885.1"/>
    <property type="match status" value="1"/>
</dbReference>
<dbReference type="Gene3D" id="3.30.460.10">
    <property type="entry name" value="Beta Polymerase, domain 2"/>
    <property type="match status" value="1"/>
</dbReference>
<dbReference type="HAMAP" id="MF_01261">
    <property type="entry name" value="CCA_bact_type1"/>
    <property type="match status" value="1"/>
</dbReference>
<protein>
    <recommendedName>
        <fullName evidence="10">Multifunctional CCA protein</fullName>
    </recommendedName>
    <domain>
        <recommendedName>
            <fullName evidence="10">CCA-adding enzyme</fullName>
            <ecNumber evidence="10">2.7.7.72</ecNumber>
        </recommendedName>
        <alternativeName>
            <fullName evidence="10">CCA tRNA nucleotidyltransferase</fullName>
        </alternativeName>
        <alternativeName>
            <fullName evidence="10">tRNA CCA-pyrophosphorylase</fullName>
        </alternativeName>
        <alternativeName>
            <fullName evidence="10">tRNA adenylyl-/cytidylyl-transferase</fullName>
        </alternativeName>
        <alternativeName>
            <fullName evidence="10">tRNA nucleotidyltransferase</fullName>
        </alternativeName>
        <alternativeName>
            <fullName evidence="10">tRNA-NT</fullName>
        </alternativeName>
    </domain>
    <domain>
        <recommendedName>
            <fullName evidence="10">2'-nucleotidase</fullName>
            <ecNumber evidence="10">3.1.3.-</ecNumber>
        </recommendedName>
    </domain>
    <domain>
        <recommendedName>
            <fullName evidence="10">2',3'-cyclic phosphodiesterase</fullName>
            <ecNumber evidence="10">3.1.4.-</ecNumber>
        </recommendedName>
    </domain>
    <domain>
        <recommendedName>
            <fullName evidence="10">Phosphatase</fullName>
        </recommendedName>
    </domain>
</protein>
<comment type="catalytic activity">
    <reaction evidence="10">
        <text>a tRNA precursor + 2 CTP + ATP = a tRNA with a 3' CCA end + 3 diphosphate</text>
        <dbReference type="Rhea" id="RHEA:14433"/>
        <dbReference type="Rhea" id="RHEA-COMP:10465"/>
        <dbReference type="Rhea" id="RHEA-COMP:10468"/>
        <dbReference type="ChEBI" id="CHEBI:30616"/>
        <dbReference type="ChEBI" id="CHEBI:33019"/>
        <dbReference type="ChEBI" id="CHEBI:37563"/>
        <dbReference type="ChEBI" id="CHEBI:74896"/>
        <dbReference type="ChEBI" id="CHEBI:83071"/>
        <dbReference type="EC" id="2.7.7.72"/>
    </reaction>
</comment>
<comment type="subunit">
    <text evidence="10">Monomer. Can also form homodimers and oligomers.</text>
</comment>
<evidence type="ECO:0000256" key="9">
    <source>
        <dbReference type="ARBA" id="ARBA00022884"/>
    </source>
</evidence>
<keyword evidence="10" id="KW-0511">Multifunctional enzyme</keyword>
<evidence type="ECO:0000256" key="8">
    <source>
        <dbReference type="ARBA" id="ARBA00022842"/>
    </source>
</evidence>
<keyword evidence="2 10" id="KW-0819">tRNA processing</keyword>
<dbReference type="eggNOG" id="COG0617">
    <property type="taxonomic scope" value="Bacteria"/>
</dbReference>
<sequence length="429" mass="48340">MKSCFRVCVNILNTSTYKMQIFLVGGAVRDTLLQLEVKERDWVVVGATPEQLIAQNFVPVGKDFPVFLHPKTKEEYALARTERKSGAGYTGFECYAAQDVTLEEDLIRRDLTINAIAQDEQGNLYDPYNGQADLNNRILRHVSDAFTEDPVRILRIARFAARYHKLGFSIAPTTLMLMKSMVADGEVDHLVPERVWKEMSRALEEDNPEIFFQVLRHCGALARVLPELDRLFGVPQPPQHHPEIDTGVHALLSLRAAVRVTQSLPARFAALVHDLGKGVTPKEKWPSHHGHETTGLAPIKALCKRLAVPNPCRDLALLTAEFHTHSHRAFELRPDTLLKTLERLDALRKPERFEEFLIACMCDSRGRTDLENVAYPQREYLAGAFTCISNVTAKDVLAQQPDLRGPEIGEQLRALRTKALTAYKKAHAQ</sequence>
<evidence type="ECO:0000256" key="5">
    <source>
        <dbReference type="ARBA" id="ARBA00022741"/>
    </source>
</evidence>
<feature type="binding site" evidence="10">
    <location>
        <position position="158"/>
    </location>
    <ligand>
        <name>CTP</name>
        <dbReference type="ChEBI" id="CHEBI:37563"/>
    </ligand>
</feature>
<evidence type="ECO:0000256" key="6">
    <source>
        <dbReference type="ARBA" id="ARBA00022800"/>
    </source>
</evidence>
<dbReference type="SUPFAM" id="SSF81891">
    <property type="entry name" value="Poly A polymerase C-terminal region-like"/>
    <property type="match status" value="1"/>
</dbReference>
<keyword evidence="3 10" id="KW-0548">Nucleotidyltransferase</keyword>
<comment type="catalytic activity">
    <reaction evidence="10">
        <text>a tRNA with a 3' CCA end + 2 CTP + ATP = a tRNA with a 3' CCACCA end + 3 diphosphate</text>
        <dbReference type="Rhea" id="RHEA:76235"/>
        <dbReference type="Rhea" id="RHEA-COMP:10468"/>
        <dbReference type="Rhea" id="RHEA-COMP:18655"/>
        <dbReference type="ChEBI" id="CHEBI:30616"/>
        <dbReference type="ChEBI" id="CHEBI:33019"/>
        <dbReference type="ChEBI" id="CHEBI:37563"/>
        <dbReference type="ChEBI" id="CHEBI:83071"/>
        <dbReference type="ChEBI" id="CHEBI:195187"/>
    </reaction>
</comment>
<dbReference type="Pfam" id="PF12627">
    <property type="entry name" value="PolyA_pol_RNAbd"/>
    <property type="match status" value="1"/>
</dbReference>
<dbReference type="EC" id="2.7.7.72" evidence="10"/>
<feature type="binding site" evidence="10">
    <location>
        <position position="26"/>
    </location>
    <ligand>
        <name>CTP</name>
        <dbReference type="ChEBI" id="CHEBI:37563"/>
    </ligand>
</feature>
<dbReference type="GO" id="GO:0000049">
    <property type="term" value="F:tRNA binding"/>
    <property type="evidence" value="ECO:0007669"/>
    <property type="project" value="UniProtKB-UniRule"/>
</dbReference>
<evidence type="ECO:0000256" key="1">
    <source>
        <dbReference type="ARBA" id="ARBA00022679"/>
    </source>
</evidence>
<dbReference type="GO" id="GO:0001680">
    <property type="term" value="P:tRNA 3'-terminal CCA addition"/>
    <property type="evidence" value="ECO:0007669"/>
    <property type="project" value="UniProtKB-UniRule"/>
</dbReference>
<keyword evidence="5 10" id="KW-0547">Nucleotide-binding</keyword>
<dbReference type="HOGENOM" id="CLU_015961_1_1_6"/>
<evidence type="ECO:0000259" key="11">
    <source>
        <dbReference type="PROSITE" id="PS51831"/>
    </source>
</evidence>
<evidence type="ECO:0000313" key="13">
    <source>
        <dbReference type="Proteomes" id="UP000001947"/>
    </source>
</evidence>
<dbReference type="STRING" id="203122.Sde_0727"/>
<evidence type="ECO:0000256" key="4">
    <source>
        <dbReference type="ARBA" id="ARBA00022723"/>
    </source>
</evidence>
<evidence type="ECO:0000313" key="12">
    <source>
        <dbReference type="EMBL" id="ABD79989.1"/>
    </source>
</evidence>
<feature type="binding site" evidence="10">
    <location>
        <position position="155"/>
    </location>
    <ligand>
        <name>CTP</name>
        <dbReference type="ChEBI" id="CHEBI:37563"/>
    </ligand>
</feature>
<keyword evidence="13" id="KW-1185">Reference proteome</keyword>
<dbReference type="AlphaFoldDB" id="Q21MU0"/>
<dbReference type="HAMAP" id="MF_01262">
    <property type="entry name" value="CCA_bact_type2"/>
    <property type="match status" value="1"/>
</dbReference>
<dbReference type="GO" id="GO:0042245">
    <property type="term" value="P:RNA repair"/>
    <property type="evidence" value="ECO:0007669"/>
    <property type="project" value="UniProtKB-KW"/>
</dbReference>
<evidence type="ECO:0000256" key="7">
    <source>
        <dbReference type="ARBA" id="ARBA00022840"/>
    </source>
</evidence>
<dbReference type="GO" id="GO:0004810">
    <property type="term" value="F:CCA tRNA nucleotidyltransferase activity"/>
    <property type="evidence" value="ECO:0007669"/>
    <property type="project" value="UniProtKB-UniRule"/>
</dbReference>
<dbReference type="InterPro" id="IPR032828">
    <property type="entry name" value="PolyA_RNA-bd"/>
</dbReference>
<keyword evidence="6 10" id="KW-0692">RNA repair</keyword>
<keyword evidence="10" id="KW-0378">Hydrolase</keyword>
<dbReference type="PANTHER" id="PTHR47545:SF1">
    <property type="entry name" value="MULTIFUNCTIONAL CCA PROTEIN"/>
    <property type="match status" value="1"/>
</dbReference>
<evidence type="ECO:0000256" key="10">
    <source>
        <dbReference type="HAMAP-Rule" id="MF_01261"/>
    </source>
</evidence>
<dbReference type="InterPro" id="IPR002646">
    <property type="entry name" value="PolA_pol_head_dom"/>
</dbReference>
<dbReference type="EC" id="3.1.4.-" evidence="10"/>
<organism evidence="12 13">
    <name type="scientific">Saccharophagus degradans (strain 2-40 / ATCC 43961 / DSM 17024)</name>
    <dbReference type="NCBI Taxonomy" id="203122"/>
    <lineage>
        <taxon>Bacteria</taxon>
        <taxon>Pseudomonadati</taxon>
        <taxon>Pseudomonadota</taxon>
        <taxon>Gammaproteobacteria</taxon>
        <taxon>Cellvibrionales</taxon>
        <taxon>Cellvibrionaceae</taxon>
        <taxon>Saccharophagus</taxon>
    </lineage>
</organism>
<comment type="cofactor">
    <cofactor evidence="10">
        <name>Ni(2+)</name>
        <dbReference type="ChEBI" id="CHEBI:49786"/>
    </cofactor>
    <text evidence="10">Nickel for phosphatase activity.</text>
</comment>
<keyword evidence="9 10" id="KW-0694">RNA-binding</keyword>
<dbReference type="Gene3D" id="1.10.3090.10">
    <property type="entry name" value="cca-adding enzyme, domain 2"/>
    <property type="match status" value="1"/>
</dbReference>
<reference evidence="12 13" key="1">
    <citation type="journal article" date="2008" name="PLoS Genet.">
        <title>Complete genome sequence of the complex carbohydrate-degrading marine bacterium, Saccharophagus degradans strain 2-40 T.</title>
        <authorList>
            <person name="Weiner R.M."/>
            <person name="Taylor L.E.II."/>
            <person name="Henrissat B."/>
            <person name="Hauser L."/>
            <person name="Land M."/>
            <person name="Coutinho P.M."/>
            <person name="Rancurel C."/>
            <person name="Saunders E.H."/>
            <person name="Longmire A.G."/>
            <person name="Zhang H."/>
            <person name="Bayer E.A."/>
            <person name="Gilbert H.J."/>
            <person name="Larimer F."/>
            <person name="Zhulin I.B."/>
            <person name="Ekborg N.A."/>
            <person name="Lamed R."/>
            <person name="Richardson P.M."/>
            <person name="Borovok I."/>
            <person name="Hutcheson S."/>
        </authorList>
    </citation>
    <scope>NUCLEOTIDE SEQUENCE [LARGE SCALE GENOMIC DNA]</scope>
    <source>
        <strain evidence="13">2-40 / ATCC 43961 / DSM 17024</strain>
    </source>
</reference>
<dbReference type="GO" id="GO:0000287">
    <property type="term" value="F:magnesium ion binding"/>
    <property type="evidence" value="ECO:0007669"/>
    <property type="project" value="UniProtKB-UniRule"/>
</dbReference>
<dbReference type="Pfam" id="PF01743">
    <property type="entry name" value="PolyA_pol"/>
    <property type="match status" value="1"/>
</dbReference>
<evidence type="ECO:0000256" key="2">
    <source>
        <dbReference type="ARBA" id="ARBA00022694"/>
    </source>
</evidence>
<dbReference type="Pfam" id="PF01966">
    <property type="entry name" value="HD"/>
    <property type="match status" value="1"/>
</dbReference>
<dbReference type="GO" id="GO:0005524">
    <property type="term" value="F:ATP binding"/>
    <property type="evidence" value="ECO:0007669"/>
    <property type="project" value="UniProtKB-UniRule"/>
</dbReference>
<feature type="binding site" evidence="10">
    <location>
        <position position="39"/>
    </location>
    <ligand>
        <name>Mg(2+)</name>
        <dbReference type="ChEBI" id="CHEBI:18420"/>
    </ligand>
</feature>
<dbReference type="PROSITE" id="PS51831">
    <property type="entry name" value="HD"/>
    <property type="match status" value="1"/>
</dbReference>
<keyword evidence="1 10" id="KW-0808">Transferase</keyword>
<feature type="binding site" evidence="10">
    <location>
        <position position="109"/>
    </location>
    <ligand>
        <name>ATP</name>
        <dbReference type="ChEBI" id="CHEBI:30616"/>
    </ligand>
</feature>
<accession>Q21MU0</accession>
<dbReference type="PANTHER" id="PTHR47545">
    <property type="entry name" value="MULTIFUNCTIONAL CCA PROTEIN"/>
    <property type="match status" value="1"/>
</dbReference>
<comment type="miscellaneous">
    <text evidence="10">A single active site specifically recognizes both ATP and CTP and is responsible for their addition.</text>
</comment>
<dbReference type="InterPro" id="IPR006674">
    <property type="entry name" value="HD_domain"/>
</dbReference>
<evidence type="ECO:0000256" key="3">
    <source>
        <dbReference type="ARBA" id="ARBA00022695"/>
    </source>
</evidence>
<gene>
    <name evidence="10" type="primary">cca</name>
    <name evidence="12" type="ordered locus">Sde_0727</name>
</gene>